<proteinExistence type="predicted"/>
<dbReference type="PROSITE" id="PS51257">
    <property type="entry name" value="PROKAR_LIPOPROTEIN"/>
    <property type="match status" value="1"/>
</dbReference>
<dbReference type="RefSeq" id="WP_089382580.1">
    <property type="nucleotide sequence ID" value="NZ_FZNT01000010.1"/>
</dbReference>
<dbReference type="Proteomes" id="UP000198384">
    <property type="component" value="Unassembled WGS sequence"/>
</dbReference>
<dbReference type="AlphaFoldDB" id="A0A238YN97"/>
<organism evidence="1 2">
    <name type="scientific">Lutibacter agarilyticus</name>
    <dbReference type="NCBI Taxonomy" id="1109740"/>
    <lineage>
        <taxon>Bacteria</taxon>
        <taxon>Pseudomonadati</taxon>
        <taxon>Bacteroidota</taxon>
        <taxon>Flavobacteriia</taxon>
        <taxon>Flavobacteriales</taxon>
        <taxon>Flavobacteriaceae</taxon>
        <taxon>Lutibacter</taxon>
    </lineage>
</organism>
<dbReference type="OrthoDB" id="6077795at2"/>
<name>A0A238YN97_9FLAO</name>
<reference evidence="1 2" key="1">
    <citation type="submission" date="2017-06" db="EMBL/GenBank/DDBJ databases">
        <authorList>
            <person name="Kim H.J."/>
            <person name="Triplett B.A."/>
        </authorList>
    </citation>
    <scope>NUCLEOTIDE SEQUENCE [LARGE SCALE GENOMIC DNA]</scope>
    <source>
        <strain evidence="1 2">DSM 29150</strain>
    </source>
</reference>
<gene>
    <name evidence="1" type="ORF">SAMN06265371_1106</name>
</gene>
<protein>
    <recommendedName>
        <fullName evidence="3">DUF4136 domain-containing protein</fullName>
    </recommendedName>
</protein>
<accession>A0A238YN97</accession>
<evidence type="ECO:0000313" key="2">
    <source>
        <dbReference type="Proteomes" id="UP000198384"/>
    </source>
</evidence>
<dbReference type="EMBL" id="FZNT01000010">
    <property type="protein sequence ID" value="SNR72104.1"/>
    <property type="molecule type" value="Genomic_DNA"/>
</dbReference>
<evidence type="ECO:0008006" key="3">
    <source>
        <dbReference type="Google" id="ProtNLM"/>
    </source>
</evidence>
<keyword evidence="2" id="KW-1185">Reference proteome</keyword>
<evidence type="ECO:0000313" key="1">
    <source>
        <dbReference type="EMBL" id="SNR72104.1"/>
    </source>
</evidence>
<sequence length="210" mass="24692">MKNWVIIFVFFILLSCSSTRINESWRNPEYVNYQPSKVLILGITPNLTARKIYEEKLKLAFIHKGVMANEGTTIFKRSFTNLKQTEEDIEEQIDTLLEKGYDAILISAVKGYENRITYRGELLRNDIRFNRFGPYYYLHQDVYFDDEIYQEYKVYHIEISLYDLKSKTEKSLVWVASYDIIDPKKIKATIKDCVDAIVSSLEEEGILPLN</sequence>